<comment type="caution">
    <text evidence="1">The sequence shown here is derived from an EMBL/GenBank/DDBJ whole genome shotgun (WGS) entry which is preliminary data.</text>
</comment>
<proteinExistence type="predicted"/>
<accession>A0A6V7H0X7</accession>
<dbReference type="Proteomes" id="UP000752696">
    <property type="component" value="Unassembled WGS sequence"/>
</dbReference>
<organism evidence="1 2">
    <name type="scientific">Heterotrigona itama</name>
    <dbReference type="NCBI Taxonomy" id="395501"/>
    <lineage>
        <taxon>Eukaryota</taxon>
        <taxon>Metazoa</taxon>
        <taxon>Ecdysozoa</taxon>
        <taxon>Arthropoda</taxon>
        <taxon>Hexapoda</taxon>
        <taxon>Insecta</taxon>
        <taxon>Pterygota</taxon>
        <taxon>Neoptera</taxon>
        <taxon>Endopterygota</taxon>
        <taxon>Hymenoptera</taxon>
        <taxon>Apocrita</taxon>
        <taxon>Aculeata</taxon>
        <taxon>Apoidea</taxon>
        <taxon>Anthophila</taxon>
        <taxon>Apidae</taxon>
        <taxon>Heterotrigona</taxon>
    </lineage>
</organism>
<evidence type="ECO:0000313" key="1">
    <source>
        <dbReference type="EMBL" id="CAD1473021.1"/>
    </source>
</evidence>
<gene>
    <name evidence="1" type="ORF">MHI_LOCUS349360</name>
</gene>
<dbReference type="EMBL" id="CAJDYZ010006037">
    <property type="protein sequence ID" value="CAD1473021.1"/>
    <property type="molecule type" value="Genomic_DNA"/>
</dbReference>
<protein>
    <submittedName>
        <fullName evidence="1">Uncharacterized protein</fullName>
    </submittedName>
</protein>
<evidence type="ECO:0000313" key="2">
    <source>
        <dbReference type="Proteomes" id="UP000752696"/>
    </source>
</evidence>
<dbReference type="AlphaFoldDB" id="A0A6V7H0X7"/>
<feature type="non-terminal residue" evidence="1">
    <location>
        <position position="1"/>
    </location>
</feature>
<keyword evidence="2" id="KW-1185">Reference proteome</keyword>
<sequence>SRKKLSGITSRFNRHQLSQFVSWLFFLSCNGKNHKQAASIEITGEMADQVQGSARCTLPLLVTTFPTLASIQNHTDGRERGLGAAADRVPD</sequence>
<reference evidence="1" key="1">
    <citation type="submission" date="2020-07" db="EMBL/GenBank/DDBJ databases">
        <authorList>
            <person name="Nazaruddin N."/>
        </authorList>
    </citation>
    <scope>NUCLEOTIDE SEQUENCE</scope>
</reference>
<name>A0A6V7H0X7_9HYME</name>